<organism evidence="1 2">
    <name type="scientific">Heterorhabditis bacteriophora</name>
    <name type="common">Entomopathogenic nematode worm</name>
    <dbReference type="NCBI Taxonomy" id="37862"/>
    <lineage>
        <taxon>Eukaryota</taxon>
        <taxon>Metazoa</taxon>
        <taxon>Ecdysozoa</taxon>
        <taxon>Nematoda</taxon>
        <taxon>Chromadorea</taxon>
        <taxon>Rhabditida</taxon>
        <taxon>Rhabditina</taxon>
        <taxon>Rhabditomorpha</taxon>
        <taxon>Strongyloidea</taxon>
        <taxon>Heterorhabditidae</taxon>
        <taxon>Heterorhabditis</taxon>
    </lineage>
</organism>
<dbReference type="Proteomes" id="UP000095283">
    <property type="component" value="Unplaced"/>
</dbReference>
<evidence type="ECO:0000313" key="1">
    <source>
        <dbReference type="Proteomes" id="UP000095283"/>
    </source>
</evidence>
<accession>A0A1I7X1J0</accession>
<sequence length="69" mass="7878">MNETYFDTNTTSYNETLTNINRTTEGDGVVFALIFCIVWSLRRSIVPSVFHIDLGGDAVEFRILIKKSF</sequence>
<proteinExistence type="predicted"/>
<keyword evidence="1" id="KW-1185">Reference proteome</keyword>
<reference evidence="2" key="1">
    <citation type="submission" date="2016-11" db="UniProtKB">
        <authorList>
            <consortium name="WormBaseParasite"/>
        </authorList>
    </citation>
    <scope>IDENTIFICATION</scope>
</reference>
<dbReference type="AlphaFoldDB" id="A0A1I7X1J0"/>
<protein>
    <submittedName>
        <fullName evidence="2">Uncharacterized protein</fullName>
    </submittedName>
</protein>
<dbReference type="WBParaSite" id="Hba_11262">
    <property type="protein sequence ID" value="Hba_11262"/>
    <property type="gene ID" value="Hba_11262"/>
</dbReference>
<evidence type="ECO:0000313" key="2">
    <source>
        <dbReference type="WBParaSite" id="Hba_11262"/>
    </source>
</evidence>
<name>A0A1I7X1J0_HETBA</name>